<reference evidence="1 2" key="1">
    <citation type="submission" date="2015-01" db="EMBL/GenBank/DDBJ databases">
        <title>Evolution of Trichinella species and genotypes.</title>
        <authorList>
            <person name="Korhonen P.K."/>
            <person name="Edoardo P."/>
            <person name="Giuseppe L.R."/>
            <person name="Gasser R.B."/>
        </authorList>
    </citation>
    <scope>NUCLEOTIDE SEQUENCE [LARGE SCALE GENOMIC DNA]</scope>
    <source>
        <strain evidence="1">ISS2496</strain>
    </source>
</reference>
<organism evidence="1 2">
    <name type="scientific">Trichinella patagoniensis</name>
    <dbReference type="NCBI Taxonomy" id="990121"/>
    <lineage>
        <taxon>Eukaryota</taxon>
        <taxon>Metazoa</taxon>
        <taxon>Ecdysozoa</taxon>
        <taxon>Nematoda</taxon>
        <taxon>Enoplea</taxon>
        <taxon>Dorylaimia</taxon>
        <taxon>Trichinellida</taxon>
        <taxon>Trichinellidae</taxon>
        <taxon>Trichinella</taxon>
    </lineage>
</organism>
<dbReference type="Proteomes" id="UP000054783">
    <property type="component" value="Unassembled WGS sequence"/>
</dbReference>
<dbReference type="AlphaFoldDB" id="A0A0V0YQC7"/>
<evidence type="ECO:0000313" key="1">
    <source>
        <dbReference type="EMBL" id="KRY02211.1"/>
    </source>
</evidence>
<gene>
    <name evidence="1" type="ORF">T12_10756</name>
</gene>
<feature type="non-terminal residue" evidence="1">
    <location>
        <position position="1"/>
    </location>
</feature>
<dbReference type="EMBL" id="JYDQ01004088">
    <property type="protein sequence ID" value="KRY02211.1"/>
    <property type="molecule type" value="Genomic_DNA"/>
</dbReference>
<name>A0A0V0YQC7_9BILA</name>
<sequence>LDVEMWHRRQRLEQQNQLLVNKFRIPLPKSAVQKRKAVSDQQ</sequence>
<evidence type="ECO:0000313" key="2">
    <source>
        <dbReference type="Proteomes" id="UP000054783"/>
    </source>
</evidence>
<comment type="caution">
    <text evidence="1">The sequence shown here is derived from an EMBL/GenBank/DDBJ whole genome shotgun (WGS) entry which is preliminary data.</text>
</comment>
<accession>A0A0V0YQC7</accession>
<keyword evidence="2" id="KW-1185">Reference proteome</keyword>
<protein>
    <submittedName>
        <fullName evidence="1">Uncharacterized protein</fullName>
    </submittedName>
</protein>
<proteinExistence type="predicted"/>